<evidence type="ECO:0000313" key="2">
    <source>
        <dbReference type="EMBL" id="PNY79507.1"/>
    </source>
</evidence>
<dbReference type="RefSeq" id="WP_103314021.1">
    <property type="nucleotide sequence ID" value="NZ_PPPD01000003.1"/>
</dbReference>
<name>A0A2K3USL7_9DEIO</name>
<dbReference type="InterPro" id="IPR002586">
    <property type="entry name" value="CobQ/CobB/MinD/ParA_Nub-bd_dom"/>
</dbReference>
<keyword evidence="3" id="KW-1185">Reference proteome</keyword>
<feature type="domain" description="CobQ/CobB/MinD/ParA nucleotide binding" evidence="1">
    <location>
        <begin position="11"/>
        <end position="177"/>
    </location>
</feature>
<comment type="caution">
    <text evidence="2">The sequence shown here is derived from an EMBL/GenBank/DDBJ whole genome shotgun (WGS) entry which is preliminary data.</text>
</comment>
<evidence type="ECO:0000259" key="1">
    <source>
        <dbReference type="Pfam" id="PF01656"/>
    </source>
</evidence>
<sequence>MTSSSTGPLVIAVAGLKGGIAKTTTSIHIAGVLAEAGQRVLLADGDRIRTSTAWARGGHLPFTVAAVTALARARDYDAVILDTEGGPGNTELLEFARTADLTLLPTSPDINGLDGAAQTAEVLKGGQIPLDRYVALLTMVRPGGMKVIQARKGLQRLGVPVMDASVRLSEAFRDAANAAVLVKDVKSDIAAKCWRDYREVTDEALKRVLAGRA</sequence>
<accession>A0A2K3USL7</accession>
<proteinExistence type="predicted"/>
<organism evidence="2 3">
    <name type="scientific">Deinococcus koreensis</name>
    <dbReference type="NCBI Taxonomy" id="2054903"/>
    <lineage>
        <taxon>Bacteria</taxon>
        <taxon>Thermotogati</taxon>
        <taxon>Deinococcota</taxon>
        <taxon>Deinococci</taxon>
        <taxon>Deinococcales</taxon>
        <taxon>Deinococcaceae</taxon>
        <taxon>Deinococcus</taxon>
    </lineage>
</organism>
<dbReference type="AlphaFoldDB" id="A0A2K3USL7"/>
<evidence type="ECO:0000313" key="3">
    <source>
        <dbReference type="Proteomes" id="UP000236379"/>
    </source>
</evidence>
<gene>
    <name evidence="2" type="ORF">CVO96_18930</name>
</gene>
<protein>
    <submittedName>
        <fullName evidence="2">ParA family protein</fullName>
    </submittedName>
</protein>
<dbReference type="InterPro" id="IPR027417">
    <property type="entry name" value="P-loop_NTPase"/>
</dbReference>
<dbReference type="OrthoDB" id="9804460at2"/>
<dbReference type="PANTHER" id="PTHR13696:SF99">
    <property type="entry name" value="COBYRINIC ACID AC-DIAMIDE SYNTHASE"/>
    <property type="match status" value="1"/>
</dbReference>
<dbReference type="PANTHER" id="PTHR13696">
    <property type="entry name" value="P-LOOP CONTAINING NUCLEOSIDE TRIPHOSPHATE HYDROLASE"/>
    <property type="match status" value="1"/>
</dbReference>
<dbReference type="Pfam" id="PF01656">
    <property type="entry name" value="CbiA"/>
    <property type="match status" value="1"/>
</dbReference>
<dbReference type="Gene3D" id="3.40.50.300">
    <property type="entry name" value="P-loop containing nucleotide triphosphate hydrolases"/>
    <property type="match status" value="1"/>
</dbReference>
<dbReference type="InterPro" id="IPR050678">
    <property type="entry name" value="DNA_Partitioning_ATPase"/>
</dbReference>
<dbReference type="EMBL" id="PPPD01000003">
    <property type="protein sequence ID" value="PNY79507.1"/>
    <property type="molecule type" value="Genomic_DNA"/>
</dbReference>
<dbReference type="CDD" id="cd02042">
    <property type="entry name" value="ParAB_family"/>
    <property type="match status" value="1"/>
</dbReference>
<dbReference type="SUPFAM" id="SSF52540">
    <property type="entry name" value="P-loop containing nucleoside triphosphate hydrolases"/>
    <property type="match status" value="1"/>
</dbReference>
<dbReference type="Proteomes" id="UP000236379">
    <property type="component" value="Unassembled WGS sequence"/>
</dbReference>
<reference evidence="2 3" key="1">
    <citation type="submission" date="2018-01" db="EMBL/GenBank/DDBJ databases">
        <title>Deinococcus koreensis sp. nov., a radiation-resistant bacterium isolated from river water.</title>
        <authorList>
            <person name="Choi A."/>
        </authorList>
    </citation>
    <scope>NUCLEOTIDE SEQUENCE [LARGE SCALE GENOMIC DNA]</scope>
    <source>
        <strain evidence="2 3">SJW1-2</strain>
    </source>
</reference>